<protein>
    <submittedName>
        <fullName evidence="1">Uncharacterized protein</fullName>
    </submittedName>
</protein>
<keyword evidence="2" id="KW-1185">Reference proteome</keyword>
<dbReference type="RefSeq" id="YP_009855776.1">
    <property type="nucleotide sequence ID" value="NC_048847.1"/>
</dbReference>
<dbReference type="KEGG" id="vg:55626516"/>
<accession>A0A6C0R1C4</accession>
<dbReference type="EMBL" id="MN877442">
    <property type="protein sequence ID" value="QHZ59773.1"/>
    <property type="molecule type" value="Genomic_DNA"/>
</dbReference>
<dbReference type="GeneID" id="55626516"/>
<sequence length="58" mass="6583">MTIAQQIILNSNYVAQVKFKAGILCKSCDLSNLKSWYYFEDESFIEVENGEVTIGDSE</sequence>
<evidence type="ECO:0000313" key="2">
    <source>
        <dbReference type="Proteomes" id="UP000479357"/>
    </source>
</evidence>
<name>A0A6C0R1C4_9CAUD</name>
<organism evidence="1 2">
    <name type="scientific">Alteromonas phage vB_AmeM_PT11-V22</name>
    <dbReference type="NCBI Taxonomy" id="2704031"/>
    <lineage>
        <taxon>Viruses</taxon>
        <taxon>Duplodnaviria</taxon>
        <taxon>Heunggongvirae</taxon>
        <taxon>Uroviricota</taxon>
        <taxon>Caudoviricetes</taxon>
        <taxon>Myoalterovirus</taxon>
        <taxon>Myoalterovirus PT11V22</taxon>
    </lineage>
</organism>
<reference evidence="1 2" key="1">
    <citation type="submission" date="2019-12" db="EMBL/GenBank/DDBJ databases">
        <title>Alteromonas phage V22 represents a new genus of marine bacteriophages that requires a novel tail fiber chaperone for host recognition.</title>
        <authorList>
            <person name="Gonzalez-Serrano R."/>
            <person name="Dunne M."/>
            <person name="Rosselli R."/>
            <person name="Martin-Cuadrado A.-B."/>
            <person name="Grosboillot V."/>
            <person name="Zinsli L."/>
            <person name="Roda-Garcia J.J."/>
            <person name="Loessner M.J."/>
            <person name="Rodriguez-Valera F."/>
        </authorList>
    </citation>
    <scope>NUCLEOTIDE SEQUENCE [LARGE SCALE GENOMIC DNA]</scope>
</reference>
<proteinExistence type="predicted"/>
<evidence type="ECO:0000313" key="1">
    <source>
        <dbReference type="EMBL" id="QHZ59773.1"/>
    </source>
</evidence>
<dbReference type="Proteomes" id="UP000479357">
    <property type="component" value="Segment"/>
</dbReference>